<feature type="transmembrane region" description="Helical" evidence="1">
    <location>
        <begin position="201"/>
        <end position="224"/>
    </location>
</feature>
<dbReference type="STRING" id="39492.ERS852540_00577"/>
<evidence type="ECO:0000313" key="2">
    <source>
        <dbReference type="EMBL" id="CUQ82846.1"/>
    </source>
</evidence>
<keyword evidence="1" id="KW-1133">Transmembrane helix</keyword>
<accession>A0A174ZF78</accession>
<feature type="transmembrane region" description="Helical" evidence="1">
    <location>
        <begin position="110"/>
        <end position="128"/>
    </location>
</feature>
<dbReference type="Pfam" id="PF13687">
    <property type="entry name" value="DUF4153"/>
    <property type="match status" value="1"/>
</dbReference>
<reference evidence="2 3" key="1">
    <citation type="submission" date="2015-09" db="EMBL/GenBank/DDBJ databases">
        <authorList>
            <consortium name="Pathogen Informatics"/>
        </authorList>
    </citation>
    <scope>NUCLEOTIDE SEQUENCE [LARGE SCALE GENOMIC DNA]</scope>
    <source>
        <strain evidence="2 3">2789STDY5834928</strain>
    </source>
</reference>
<dbReference type="InterPro" id="IPR025291">
    <property type="entry name" value="DUF4153"/>
</dbReference>
<proteinExistence type="predicted"/>
<dbReference type="Proteomes" id="UP000095662">
    <property type="component" value="Unassembled WGS sequence"/>
</dbReference>
<feature type="transmembrane region" description="Helical" evidence="1">
    <location>
        <begin position="285"/>
        <end position="313"/>
    </location>
</feature>
<dbReference type="EMBL" id="CZBY01000003">
    <property type="protein sequence ID" value="CUQ82846.1"/>
    <property type="molecule type" value="Genomic_DNA"/>
</dbReference>
<evidence type="ECO:0000313" key="3">
    <source>
        <dbReference type="Proteomes" id="UP000095662"/>
    </source>
</evidence>
<feature type="transmembrane region" description="Helical" evidence="1">
    <location>
        <begin position="367"/>
        <end position="391"/>
    </location>
</feature>
<feature type="transmembrane region" description="Helical" evidence="1">
    <location>
        <begin position="403"/>
        <end position="421"/>
    </location>
</feature>
<feature type="transmembrane region" description="Helical" evidence="1">
    <location>
        <begin position="333"/>
        <end position="355"/>
    </location>
</feature>
<feature type="transmembrane region" description="Helical" evidence="1">
    <location>
        <begin position="52"/>
        <end position="70"/>
    </location>
</feature>
<feature type="transmembrane region" description="Helical" evidence="1">
    <location>
        <begin position="244"/>
        <end position="264"/>
    </location>
</feature>
<feature type="transmembrane region" description="Helical" evidence="1">
    <location>
        <begin position="85"/>
        <end position="103"/>
    </location>
</feature>
<name>A0A174ZF78_9FIRM</name>
<organism evidence="2 3">
    <name type="scientific">[Eubacterium] siraeum</name>
    <dbReference type="NCBI Taxonomy" id="39492"/>
    <lineage>
        <taxon>Bacteria</taxon>
        <taxon>Bacillati</taxon>
        <taxon>Bacillota</taxon>
        <taxon>Clostridia</taxon>
        <taxon>Eubacteriales</taxon>
        <taxon>Oscillospiraceae</taxon>
        <taxon>Oscillospiraceae incertae sedis</taxon>
    </lineage>
</organism>
<sequence>MNEYYNYADNAEQCGNVPPVNVYDRADGQFVQPQRQLQGPPEAKKVYGIRDFIFAVMTVIIGFITLKLFFTEGEIFPFAEVIASGWYHVIVATLAVMAVIYIGKKPTASQWAIFGCVMLFCAVPVFSSTGLVRFLSWVYAAILLCYFAYSFITAKPLFSDGFFREICEAVFAVPFANFSAAPKCVAVPFANKEKGEKSKTALYILLGVLCSIPAVIIACTALSSADDNFGRLLSGITGGFFDNFFTNVIILAVSIPLSFLLFGAMSGAKGRKRKMTGDPGRAAKVPAVAICSALTPLILIYLLFFACQLPYYLSAFGGVLPDGYSYSGYARQGFFELCGVAVLDLLVIFLAGVLAKRNENGRKPVAVRIYSAVFSMITILLICSAMSKMIMYIGEYGLTGLRFYTSWFMILLGIVFLVLILHEIFPGMKTVATLFISFTVMLGVLCFCDPDARIAQYNVESYLSGEIAETDTGSLAMLSEGAAPYVERLKDSDSAYYNCCNRVLITMKESRTSGVYFPLSFTSLKADEIYDRI</sequence>
<keyword evidence="1" id="KW-0812">Transmembrane</keyword>
<dbReference type="OrthoDB" id="9767931at2"/>
<evidence type="ECO:0000256" key="1">
    <source>
        <dbReference type="SAM" id="Phobius"/>
    </source>
</evidence>
<dbReference type="AlphaFoldDB" id="A0A174ZF78"/>
<keyword evidence="1" id="KW-0472">Membrane</keyword>
<gene>
    <name evidence="2" type="ORF">ERS852540_00577</name>
</gene>
<feature type="transmembrane region" description="Helical" evidence="1">
    <location>
        <begin position="134"/>
        <end position="154"/>
    </location>
</feature>
<protein>
    <submittedName>
        <fullName evidence="2">Uncharacterized protein</fullName>
    </submittedName>
</protein>